<dbReference type="RefSeq" id="WP_179777544.1">
    <property type="nucleotide sequence ID" value="NZ_JACCFK010000002.1"/>
</dbReference>
<organism evidence="10 11">
    <name type="scientific">Amycolatopsis endophytica</name>
    <dbReference type="NCBI Taxonomy" id="860233"/>
    <lineage>
        <taxon>Bacteria</taxon>
        <taxon>Bacillati</taxon>
        <taxon>Actinomycetota</taxon>
        <taxon>Actinomycetes</taxon>
        <taxon>Pseudonocardiales</taxon>
        <taxon>Pseudonocardiaceae</taxon>
        <taxon>Amycolatopsis</taxon>
    </lineage>
</organism>
<evidence type="ECO:0000313" key="11">
    <source>
        <dbReference type="Proteomes" id="UP000549616"/>
    </source>
</evidence>
<evidence type="ECO:0000256" key="3">
    <source>
        <dbReference type="ARBA" id="ARBA00022617"/>
    </source>
</evidence>
<keyword evidence="5 9" id="KW-0560">Oxidoreductase</keyword>
<comment type="pathway">
    <text evidence="1">Antibiotic biosynthesis; vancomycin biosynthesis.</text>
</comment>
<keyword evidence="7 9" id="KW-0503">Monooxygenase</keyword>
<dbReference type="SUPFAM" id="SSF48264">
    <property type="entry name" value="Cytochrome P450"/>
    <property type="match status" value="1"/>
</dbReference>
<dbReference type="CDD" id="cd11031">
    <property type="entry name" value="Cyp158A-like"/>
    <property type="match status" value="1"/>
</dbReference>
<evidence type="ECO:0000313" key="10">
    <source>
        <dbReference type="EMBL" id="NYI93358.1"/>
    </source>
</evidence>
<sequence>MPEPVPYPFNSPTGLDLAPAYERAQCTGGLPWVRLPFGEPAWLVTRHADARFVLGDARFGRAASLERDSPRVTPQKPLGIVAMDPPGHTRLRRLVTGAFTRARVERLRSRIRSAVDHAVDDLTAAGAPSDLVEHVALPVPITVICELLGVPAGDRDRFRRWSEAVLSTSGLTPEEAAQSTGELTRYMAGLAESRRAEPGDDLISALVRAEDQGESLSPRELVELCIAILVGGYETTASEIANFAWVLLTEHPDQLDRVRAEPDHAAPLVEELLRGVPMAAAAAMPRYATEDVEVGGQLVRAGEPVLVAIGAANRDPGRYPGPARIDPARDSAGHLAFGHGIHHCLGAPLARAELQETVRVLARRLPGLRLDGPVRWKSAMFFRGPAALPVAW</sequence>
<dbReference type="InterPro" id="IPR036396">
    <property type="entry name" value="Cyt_P450_sf"/>
</dbReference>
<dbReference type="EMBL" id="JACCFK010000002">
    <property type="protein sequence ID" value="NYI93358.1"/>
    <property type="molecule type" value="Genomic_DNA"/>
</dbReference>
<dbReference type="GO" id="GO:0005506">
    <property type="term" value="F:iron ion binding"/>
    <property type="evidence" value="ECO:0007669"/>
    <property type="project" value="InterPro"/>
</dbReference>
<evidence type="ECO:0000256" key="7">
    <source>
        <dbReference type="ARBA" id="ARBA00023033"/>
    </source>
</evidence>
<proteinExistence type="inferred from homology"/>
<keyword evidence="11" id="KW-1185">Reference proteome</keyword>
<dbReference type="InterPro" id="IPR002397">
    <property type="entry name" value="Cyt_P450_B"/>
</dbReference>
<comment type="function">
    <text evidence="8">Involved in the coupling of aromatic side chains of the heptapeptide of vancomycin.</text>
</comment>
<dbReference type="GO" id="GO:0016705">
    <property type="term" value="F:oxidoreductase activity, acting on paired donors, with incorporation or reduction of molecular oxygen"/>
    <property type="evidence" value="ECO:0007669"/>
    <property type="project" value="InterPro"/>
</dbReference>
<dbReference type="PROSITE" id="PS00086">
    <property type="entry name" value="CYTOCHROME_P450"/>
    <property type="match status" value="1"/>
</dbReference>
<comment type="caution">
    <text evidence="10">The sequence shown here is derived from an EMBL/GenBank/DDBJ whole genome shotgun (WGS) entry which is preliminary data.</text>
</comment>
<keyword evidence="4 9" id="KW-0479">Metal-binding</keyword>
<evidence type="ECO:0000256" key="2">
    <source>
        <dbReference type="ARBA" id="ARBA00010617"/>
    </source>
</evidence>
<evidence type="ECO:0000256" key="9">
    <source>
        <dbReference type="RuleBase" id="RU000461"/>
    </source>
</evidence>
<evidence type="ECO:0000256" key="4">
    <source>
        <dbReference type="ARBA" id="ARBA00022723"/>
    </source>
</evidence>
<dbReference type="GO" id="GO:0004497">
    <property type="term" value="F:monooxygenase activity"/>
    <property type="evidence" value="ECO:0007669"/>
    <property type="project" value="UniProtKB-KW"/>
</dbReference>
<dbReference type="PRINTS" id="PR00385">
    <property type="entry name" value="P450"/>
</dbReference>
<dbReference type="PRINTS" id="PR00359">
    <property type="entry name" value="BP450"/>
</dbReference>
<dbReference type="FunFam" id="1.10.630.10:FF:000018">
    <property type="entry name" value="Cytochrome P450 monooxygenase"/>
    <property type="match status" value="1"/>
</dbReference>
<dbReference type="PANTHER" id="PTHR46696:SF1">
    <property type="entry name" value="CYTOCHROME P450 YJIB-RELATED"/>
    <property type="match status" value="1"/>
</dbReference>
<dbReference type="GO" id="GO:0020037">
    <property type="term" value="F:heme binding"/>
    <property type="evidence" value="ECO:0007669"/>
    <property type="project" value="InterPro"/>
</dbReference>
<keyword evidence="6 9" id="KW-0408">Iron</keyword>
<gene>
    <name evidence="10" type="ORF">HNR02_006733</name>
</gene>
<accession>A0A853BD61</accession>
<dbReference type="AlphaFoldDB" id="A0A853BD61"/>
<dbReference type="PANTHER" id="PTHR46696">
    <property type="entry name" value="P450, PUTATIVE (EUROFUNG)-RELATED"/>
    <property type="match status" value="1"/>
</dbReference>
<evidence type="ECO:0000256" key="6">
    <source>
        <dbReference type="ARBA" id="ARBA00023004"/>
    </source>
</evidence>
<dbReference type="InterPro" id="IPR017972">
    <property type="entry name" value="Cyt_P450_CS"/>
</dbReference>
<evidence type="ECO:0000256" key="1">
    <source>
        <dbReference type="ARBA" id="ARBA00004660"/>
    </source>
</evidence>
<evidence type="ECO:0000256" key="8">
    <source>
        <dbReference type="ARBA" id="ARBA00055433"/>
    </source>
</evidence>
<name>A0A853BD61_9PSEU</name>
<dbReference type="Proteomes" id="UP000549616">
    <property type="component" value="Unassembled WGS sequence"/>
</dbReference>
<protein>
    <submittedName>
        <fullName evidence="10">Cytochrome P450</fullName>
    </submittedName>
</protein>
<evidence type="ECO:0000256" key="5">
    <source>
        <dbReference type="ARBA" id="ARBA00023002"/>
    </source>
</evidence>
<reference evidence="10 11" key="1">
    <citation type="submission" date="2020-07" db="EMBL/GenBank/DDBJ databases">
        <title>Sequencing the genomes of 1000 actinobacteria strains.</title>
        <authorList>
            <person name="Klenk H.-P."/>
        </authorList>
    </citation>
    <scope>NUCLEOTIDE SEQUENCE [LARGE SCALE GENOMIC DNA]</scope>
    <source>
        <strain evidence="10 11">DSM 104006</strain>
    </source>
</reference>
<comment type="similarity">
    <text evidence="2 9">Belongs to the cytochrome P450 family.</text>
</comment>
<dbReference type="InterPro" id="IPR001128">
    <property type="entry name" value="Cyt_P450"/>
</dbReference>
<keyword evidence="3 9" id="KW-0349">Heme</keyword>
<dbReference type="Pfam" id="PF00067">
    <property type="entry name" value="p450"/>
    <property type="match status" value="1"/>
</dbReference>
<dbReference type="Gene3D" id="1.10.630.10">
    <property type="entry name" value="Cytochrome P450"/>
    <property type="match status" value="1"/>
</dbReference>